<evidence type="ECO:0000313" key="2">
    <source>
        <dbReference type="Proteomes" id="UP000801492"/>
    </source>
</evidence>
<dbReference type="Proteomes" id="UP000801492">
    <property type="component" value="Unassembled WGS sequence"/>
</dbReference>
<accession>A0A8K0G5K7</accession>
<protein>
    <recommendedName>
        <fullName evidence="3">Mos1 transposase HTH domain-containing protein</fullName>
    </recommendedName>
</protein>
<evidence type="ECO:0000313" key="1">
    <source>
        <dbReference type="EMBL" id="KAF2889332.1"/>
    </source>
</evidence>
<dbReference type="OrthoDB" id="10017160at2759"/>
<keyword evidence="2" id="KW-1185">Reference proteome</keyword>
<organism evidence="1 2">
    <name type="scientific">Ignelater luminosus</name>
    <name type="common">Cucubano</name>
    <name type="synonym">Pyrophorus luminosus</name>
    <dbReference type="NCBI Taxonomy" id="2038154"/>
    <lineage>
        <taxon>Eukaryota</taxon>
        <taxon>Metazoa</taxon>
        <taxon>Ecdysozoa</taxon>
        <taxon>Arthropoda</taxon>
        <taxon>Hexapoda</taxon>
        <taxon>Insecta</taxon>
        <taxon>Pterygota</taxon>
        <taxon>Neoptera</taxon>
        <taxon>Endopterygota</taxon>
        <taxon>Coleoptera</taxon>
        <taxon>Polyphaga</taxon>
        <taxon>Elateriformia</taxon>
        <taxon>Elateroidea</taxon>
        <taxon>Elateridae</taxon>
        <taxon>Agrypninae</taxon>
        <taxon>Pyrophorini</taxon>
        <taxon>Ignelater</taxon>
    </lineage>
</organism>
<name>A0A8K0G5K7_IGNLU</name>
<sequence length="77" mass="8745">MIYYDFKKGLSAHKCKESSDLAFSEQAPSLATIYRWFKEFEHKGPSVKHQKGTERPPTAVTEENIAAVKKINENDTA</sequence>
<comment type="caution">
    <text evidence="1">The sequence shown here is derived from an EMBL/GenBank/DDBJ whole genome shotgun (WGS) entry which is preliminary data.</text>
</comment>
<gene>
    <name evidence="1" type="ORF">ILUMI_16841</name>
</gene>
<reference evidence="1" key="1">
    <citation type="submission" date="2019-08" db="EMBL/GenBank/DDBJ databases">
        <title>The genome of the North American firefly Photinus pyralis.</title>
        <authorList>
            <consortium name="Photinus pyralis genome working group"/>
            <person name="Fallon T.R."/>
            <person name="Sander Lower S.E."/>
            <person name="Weng J.-K."/>
        </authorList>
    </citation>
    <scope>NUCLEOTIDE SEQUENCE</scope>
    <source>
        <strain evidence="1">TRF0915ILg1</strain>
        <tissue evidence="1">Whole body</tissue>
    </source>
</reference>
<evidence type="ECO:0008006" key="3">
    <source>
        <dbReference type="Google" id="ProtNLM"/>
    </source>
</evidence>
<dbReference type="AlphaFoldDB" id="A0A8K0G5K7"/>
<proteinExistence type="predicted"/>
<dbReference type="Gene3D" id="1.10.10.1450">
    <property type="match status" value="1"/>
</dbReference>
<dbReference type="EMBL" id="VTPC01068104">
    <property type="protein sequence ID" value="KAF2889332.1"/>
    <property type="molecule type" value="Genomic_DNA"/>
</dbReference>